<dbReference type="SUPFAM" id="SSF46785">
    <property type="entry name" value="Winged helix' DNA-binding domain"/>
    <property type="match status" value="1"/>
</dbReference>
<dbReference type="OrthoDB" id="2677830at2"/>
<comment type="caution">
    <text evidence="1">The sequence shown here is derived from an EMBL/GenBank/DDBJ whole genome shotgun (WGS) entry which is preliminary data.</text>
</comment>
<proteinExistence type="predicted"/>
<evidence type="ECO:0000313" key="1">
    <source>
        <dbReference type="EMBL" id="TVX98013.1"/>
    </source>
</evidence>
<sequence>MALKSVNNEVRMTGELKQAYELWLNKLVATSRGERKRRLTSTTNHAEQMFIVKVWWPAFGHFACLQAEHEVRDFKDGTRYLDFAYITEGFKICIEIDGFGAHWRDVNRTQFADQLMRQNHLVIDGWYVLRFSYDDIMDRPRMCQQIIQHLLGRLGAQLDIEIELTLTEQAILQLALSIAEPLSPKFVVQQLGIHRTTVHRHLQCLVSKKLLIPVRTDVKRICGYKANKANLPDFRT</sequence>
<keyword evidence="2" id="KW-1185">Reference proteome</keyword>
<dbReference type="Proteomes" id="UP000316330">
    <property type="component" value="Unassembled WGS sequence"/>
</dbReference>
<gene>
    <name evidence="1" type="ORF">FPZ45_17365</name>
</gene>
<protein>
    <submittedName>
        <fullName evidence="1">MarR family transcriptional regulator</fullName>
    </submittedName>
</protein>
<dbReference type="RefSeq" id="WP_144704643.1">
    <property type="nucleotide sequence ID" value="NZ_VNJJ01000010.1"/>
</dbReference>
<dbReference type="EMBL" id="VNJJ01000010">
    <property type="protein sequence ID" value="TVX98013.1"/>
    <property type="molecule type" value="Genomic_DNA"/>
</dbReference>
<name>A0A559JDR7_9BACL</name>
<accession>A0A559JDR7</accession>
<dbReference type="InterPro" id="IPR036390">
    <property type="entry name" value="WH_DNA-bd_sf"/>
</dbReference>
<dbReference type="AlphaFoldDB" id="A0A559JDR7"/>
<dbReference type="Gene3D" id="3.40.960.10">
    <property type="entry name" value="VSR Endonuclease"/>
    <property type="match status" value="1"/>
</dbReference>
<evidence type="ECO:0000313" key="2">
    <source>
        <dbReference type="Proteomes" id="UP000316330"/>
    </source>
</evidence>
<reference evidence="1 2" key="1">
    <citation type="submission" date="2019-07" db="EMBL/GenBank/DDBJ databases">
        <authorList>
            <person name="Kim J."/>
        </authorList>
    </citation>
    <scope>NUCLEOTIDE SEQUENCE [LARGE SCALE GENOMIC DNA]</scope>
    <source>
        <strain evidence="1 2">G13</strain>
    </source>
</reference>
<organism evidence="1 2">
    <name type="scientific">Cohnella terricola</name>
    <dbReference type="NCBI Taxonomy" id="1289167"/>
    <lineage>
        <taxon>Bacteria</taxon>
        <taxon>Bacillati</taxon>
        <taxon>Bacillota</taxon>
        <taxon>Bacilli</taxon>
        <taxon>Bacillales</taxon>
        <taxon>Paenibacillaceae</taxon>
        <taxon>Cohnella</taxon>
    </lineage>
</organism>